<organism evidence="2 3">
    <name type="scientific">Microtetraspora glauca</name>
    <dbReference type="NCBI Taxonomy" id="1996"/>
    <lineage>
        <taxon>Bacteria</taxon>
        <taxon>Bacillati</taxon>
        <taxon>Actinomycetota</taxon>
        <taxon>Actinomycetes</taxon>
        <taxon>Streptosporangiales</taxon>
        <taxon>Streptosporangiaceae</taxon>
        <taxon>Microtetraspora</taxon>
    </lineage>
</organism>
<evidence type="ECO:0000313" key="2">
    <source>
        <dbReference type="EMBL" id="MEV0967240.1"/>
    </source>
</evidence>
<protein>
    <recommendedName>
        <fullName evidence="4">DUF4190 domain-containing protein</fullName>
    </recommendedName>
</protein>
<proteinExistence type="predicted"/>
<keyword evidence="3" id="KW-1185">Reference proteome</keyword>
<keyword evidence="1" id="KW-1133">Transmembrane helix</keyword>
<keyword evidence="1" id="KW-0472">Membrane</keyword>
<gene>
    <name evidence="2" type="ORF">AB0I59_01295</name>
</gene>
<evidence type="ECO:0008006" key="4">
    <source>
        <dbReference type="Google" id="ProtNLM"/>
    </source>
</evidence>
<evidence type="ECO:0000256" key="1">
    <source>
        <dbReference type="SAM" id="Phobius"/>
    </source>
</evidence>
<accession>A0ABV3G6H1</accession>
<feature type="transmembrane region" description="Helical" evidence="1">
    <location>
        <begin position="59"/>
        <end position="87"/>
    </location>
</feature>
<keyword evidence="1" id="KW-0812">Transmembrane</keyword>
<name>A0ABV3G6H1_MICGL</name>
<sequence length="134" mass="13900">MTAPLQTPASDLGGRRALLLALAALICTFMLPAAGLALSIFGLAVAFRDVRTLSRARRPVGAAASGLVIAVVSFLFGGLLMATQLFFSAELNAYVECGKGAGTVTAAHDCLNELKSAVERRLGVAWPANLPFPN</sequence>
<evidence type="ECO:0000313" key="3">
    <source>
        <dbReference type="Proteomes" id="UP001551675"/>
    </source>
</evidence>
<comment type="caution">
    <text evidence="2">The sequence shown here is derived from an EMBL/GenBank/DDBJ whole genome shotgun (WGS) entry which is preliminary data.</text>
</comment>
<dbReference type="RefSeq" id="WP_063818640.1">
    <property type="nucleotide sequence ID" value="NZ_JBFALK010000001.1"/>
</dbReference>
<dbReference type="EMBL" id="JBFALK010000001">
    <property type="protein sequence ID" value="MEV0967240.1"/>
    <property type="molecule type" value="Genomic_DNA"/>
</dbReference>
<dbReference type="Proteomes" id="UP001551675">
    <property type="component" value="Unassembled WGS sequence"/>
</dbReference>
<feature type="transmembrane region" description="Helical" evidence="1">
    <location>
        <begin position="20"/>
        <end position="47"/>
    </location>
</feature>
<reference evidence="2 3" key="1">
    <citation type="submission" date="2024-06" db="EMBL/GenBank/DDBJ databases">
        <title>The Natural Products Discovery Center: Release of the First 8490 Sequenced Strains for Exploring Actinobacteria Biosynthetic Diversity.</title>
        <authorList>
            <person name="Kalkreuter E."/>
            <person name="Kautsar S.A."/>
            <person name="Yang D."/>
            <person name="Bader C.D."/>
            <person name="Teijaro C.N."/>
            <person name="Fluegel L."/>
            <person name="Davis C.M."/>
            <person name="Simpson J.R."/>
            <person name="Lauterbach L."/>
            <person name="Steele A.D."/>
            <person name="Gui C."/>
            <person name="Meng S."/>
            <person name="Li G."/>
            <person name="Viehrig K."/>
            <person name="Ye F."/>
            <person name="Su P."/>
            <person name="Kiefer A.F."/>
            <person name="Nichols A."/>
            <person name="Cepeda A.J."/>
            <person name="Yan W."/>
            <person name="Fan B."/>
            <person name="Jiang Y."/>
            <person name="Adhikari A."/>
            <person name="Zheng C.-J."/>
            <person name="Schuster L."/>
            <person name="Cowan T.M."/>
            <person name="Smanski M.J."/>
            <person name="Chevrette M.G."/>
            <person name="De Carvalho L.P.S."/>
            <person name="Shen B."/>
        </authorList>
    </citation>
    <scope>NUCLEOTIDE SEQUENCE [LARGE SCALE GENOMIC DNA]</scope>
    <source>
        <strain evidence="2 3">NPDC050100</strain>
    </source>
</reference>